<dbReference type="SUPFAM" id="SSF88946">
    <property type="entry name" value="Sigma2 domain of RNA polymerase sigma factors"/>
    <property type="match status" value="1"/>
</dbReference>
<dbReference type="InterPro" id="IPR007627">
    <property type="entry name" value="RNA_pol_sigma70_r2"/>
</dbReference>
<dbReference type="CDD" id="cd06171">
    <property type="entry name" value="Sigma70_r4"/>
    <property type="match status" value="1"/>
</dbReference>
<dbReference type="Proteomes" id="UP000276301">
    <property type="component" value="Unassembled WGS sequence"/>
</dbReference>
<dbReference type="InterPro" id="IPR013325">
    <property type="entry name" value="RNA_pol_sigma_r2"/>
</dbReference>
<dbReference type="Pfam" id="PF04542">
    <property type="entry name" value="Sigma70_r2"/>
    <property type="match status" value="1"/>
</dbReference>
<evidence type="ECO:0000256" key="1">
    <source>
        <dbReference type="ARBA" id="ARBA00010641"/>
    </source>
</evidence>
<feature type="domain" description="RNA polymerase sigma factor 70 region 4 type 2" evidence="6">
    <location>
        <begin position="109"/>
        <end position="159"/>
    </location>
</feature>
<evidence type="ECO:0000256" key="3">
    <source>
        <dbReference type="ARBA" id="ARBA00023082"/>
    </source>
</evidence>
<dbReference type="SUPFAM" id="SSF88659">
    <property type="entry name" value="Sigma3 and sigma4 domains of RNA polymerase sigma factors"/>
    <property type="match status" value="1"/>
</dbReference>
<evidence type="ECO:0000259" key="6">
    <source>
        <dbReference type="Pfam" id="PF08281"/>
    </source>
</evidence>
<comment type="caution">
    <text evidence="7">The sequence shown here is derived from an EMBL/GenBank/DDBJ whole genome shotgun (WGS) entry which is preliminary data.</text>
</comment>
<comment type="similarity">
    <text evidence="1">Belongs to the sigma-70 factor family. ECF subfamily.</text>
</comment>
<reference evidence="7 8" key="1">
    <citation type="submission" date="2018-10" db="EMBL/GenBank/DDBJ databases">
        <title>Anaerotruncus faecis sp. nov., isolated from human feces.</title>
        <authorList>
            <person name="Wang Y.-J."/>
        </authorList>
    </citation>
    <scope>NUCLEOTIDE SEQUENCE [LARGE SCALE GENOMIC DNA]</scope>
    <source>
        <strain evidence="7 8">22A2-44</strain>
    </source>
</reference>
<accession>A0A498CR17</accession>
<evidence type="ECO:0000256" key="4">
    <source>
        <dbReference type="ARBA" id="ARBA00023163"/>
    </source>
</evidence>
<dbReference type="PANTHER" id="PTHR43133:SF60">
    <property type="entry name" value="RNA POLYMERASE SIGMA FACTOR SIGV"/>
    <property type="match status" value="1"/>
</dbReference>
<sequence>MTNEKFQEMVEQYEKLVFTICYQLVRDYHEAQNLAQDAFVSAYAHIDTVTEDNLKAWLARIATNKAKDYLKSAYNRRVCLSEDMSEMDLIRAENSPERLYITDEGTGVIRQAILNLKEPYQKVSVLFFLEEKTIEEIAETLHRPKKTVQTQLYRARSKLQELLVKEGVQR</sequence>
<dbReference type="InterPro" id="IPR039425">
    <property type="entry name" value="RNA_pol_sigma-70-like"/>
</dbReference>
<protein>
    <submittedName>
        <fullName evidence="7">Sigma-70 family RNA polymerase sigma factor</fullName>
    </submittedName>
</protein>
<dbReference type="Gene3D" id="1.10.1740.10">
    <property type="match status" value="1"/>
</dbReference>
<dbReference type="InterPro" id="IPR013324">
    <property type="entry name" value="RNA_pol_sigma_r3/r4-like"/>
</dbReference>
<dbReference type="AlphaFoldDB" id="A0A498CR17"/>
<keyword evidence="2" id="KW-0805">Transcription regulation</keyword>
<keyword evidence="4" id="KW-0804">Transcription</keyword>
<evidence type="ECO:0000313" key="8">
    <source>
        <dbReference type="Proteomes" id="UP000276301"/>
    </source>
</evidence>
<dbReference type="Gene3D" id="1.10.10.10">
    <property type="entry name" value="Winged helix-like DNA-binding domain superfamily/Winged helix DNA-binding domain"/>
    <property type="match status" value="1"/>
</dbReference>
<proteinExistence type="inferred from homology"/>
<dbReference type="InterPro" id="IPR036388">
    <property type="entry name" value="WH-like_DNA-bd_sf"/>
</dbReference>
<dbReference type="PANTHER" id="PTHR43133">
    <property type="entry name" value="RNA POLYMERASE ECF-TYPE SIGMA FACTO"/>
    <property type="match status" value="1"/>
</dbReference>
<organism evidence="7 8">
    <name type="scientific">Anaerotruncus massiliensis</name>
    <name type="common">ex Liu et al. 2021</name>
    <dbReference type="NCBI Taxonomy" id="2321404"/>
    <lineage>
        <taxon>Bacteria</taxon>
        <taxon>Bacillati</taxon>
        <taxon>Bacillota</taxon>
        <taxon>Clostridia</taxon>
        <taxon>Eubacteriales</taxon>
        <taxon>Oscillospiraceae</taxon>
        <taxon>Anaerotruncus</taxon>
    </lineage>
</organism>
<dbReference type="GO" id="GO:0016987">
    <property type="term" value="F:sigma factor activity"/>
    <property type="evidence" value="ECO:0007669"/>
    <property type="project" value="UniProtKB-KW"/>
</dbReference>
<name>A0A498CR17_9FIRM</name>
<dbReference type="GO" id="GO:0003677">
    <property type="term" value="F:DNA binding"/>
    <property type="evidence" value="ECO:0007669"/>
    <property type="project" value="InterPro"/>
</dbReference>
<gene>
    <name evidence="7" type="ORF">D4A47_01075</name>
</gene>
<keyword evidence="3" id="KW-0731">Sigma factor</keyword>
<feature type="domain" description="RNA polymerase sigma-70 region 2" evidence="5">
    <location>
        <begin position="9"/>
        <end position="73"/>
    </location>
</feature>
<evidence type="ECO:0000256" key="2">
    <source>
        <dbReference type="ARBA" id="ARBA00023015"/>
    </source>
</evidence>
<dbReference type="NCBIfam" id="TIGR02937">
    <property type="entry name" value="sigma70-ECF"/>
    <property type="match status" value="1"/>
</dbReference>
<dbReference type="GO" id="GO:0006352">
    <property type="term" value="P:DNA-templated transcription initiation"/>
    <property type="evidence" value="ECO:0007669"/>
    <property type="project" value="InterPro"/>
</dbReference>
<evidence type="ECO:0000313" key="7">
    <source>
        <dbReference type="EMBL" id="RLL14606.1"/>
    </source>
</evidence>
<dbReference type="InterPro" id="IPR014284">
    <property type="entry name" value="RNA_pol_sigma-70_dom"/>
</dbReference>
<evidence type="ECO:0000259" key="5">
    <source>
        <dbReference type="Pfam" id="PF04542"/>
    </source>
</evidence>
<dbReference type="RefSeq" id="WP_101550838.1">
    <property type="nucleotide sequence ID" value="NZ_DBFBJK010000165.1"/>
</dbReference>
<dbReference type="EMBL" id="RCHT01000001">
    <property type="protein sequence ID" value="RLL14606.1"/>
    <property type="molecule type" value="Genomic_DNA"/>
</dbReference>
<dbReference type="Pfam" id="PF08281">
    <property type="entry name" value="Sigma70_r4_2"/>
    <property type="match status" value="1"/>
</dbReference>
<keyword evidence="8" id="KW-1185">Reference proteome</keyword>
<dbReference type="InterPro" id="IPR013249">
    <property type="entry name" value="RNA_pol_sigma70_r4_t2"/>
</dbReference>